<protein>
    <submittedName>
        <fullName evidence="1">Haloacid dehalogenase</fullName>
    </submittedName>
</protein>
<dbReference type="InterPro" id="IPR041492">
    <property type="entry name" value="HAD_2"/>
</dbReference>
<dbReference type="Pfam" id="PF13419">
    <property type="entry name" value="HAD_2"/>
    <property type="match status" value="1"/>
</dbReference>
<dbReference type="RefSeq" id="WP_109271094.1">
    <property type="nucleotide sequence ID" value="NZ_QFFF01000001.1"/>
</dbReference>
<name>A0A2U2J3N3_9SPHN</name>
<dbReference type="SFLD" id="SFLDS00003">
    <property type="entry name" value="Haloacid_Dehalogenase"/>
    <property type="match status" value="1"/>
</dbReference>
<sequence length="219" mass="23831">MNRLAIFDCDGTLVDSQINICLAMEDCFARAGLEAPCRERTRRVVGLSLVEAMRAMLPDADPDFHITLAEDYKRSFQRLRGGGLVDEPLYEGIVELIEALDGEGWMLGIATGKSDRGLSLCLDHHGIARRFVTCQTADRHPSKPHPSMIEQAIANAAAARETTIMIGDTSYDMAMARAAGVTAIGVSWGYHGADELREAGAHHVASHPLDILQLTRAFA</sequence>
<reference evidence="1 2" key="1">
    <citation type="submission" date="2018-05" db="EMBL/GenBank/DDBJ databases">
        <title>Genome of Sphingosinicella humi QZX222.</title>
        <authorList>
            <person name="Qiao Z."/>
            <person name="Wang G."/>
        </authorList>
    </citation>
    <scope>NUCLEOTIDE SEQUENCE [LARGE SCALE GENOMIC DNA]</scope>
    <source>
        <strain evidence="1 2">QZX222</strain>
    </source>
</reference>
<dbReference type="InterPro" id="IPR036412">
    <property type="entry name" value="HAD-like_sf"/>
</dbReference>
<dbReference type="Proteomes" id="UP000245916">
    <property type="component" value="Unassembled WGS sequence"/>
</dbReference>
<dbReference type="InterPro" id="IPR023214">
    <property type="entry name" value="HAD_sf"/>
</dbReference>
<dbReference type="Gene3D" id="1.10.150.240">
    <property type="entry name" value="Putative phosphatase, domain 2"/>
    <property type="match status" value="1"/>
</dbReference>
<proteinExistence type="predicted"/>
<dbReference type="SUPFAM" id="SSF56784">
    <property type="entry name" value="HAD-like"/>
    <property type="match status" value="1"/>
</dbReference>
<comment type="caution">
    <text evidence="1">The sequence shown here is derived from an EMBL/GenBank/DDBJ whole genome shotgun (WGS) entry which is preliminary data.</text>
</comment>
<evidence type="ECO:0000313" key="2">
    <source>
        <dbReference type="Proteomes" id="UP000245916"/>
    </source>
</evidence>
<dbReference type="InterPro" id="IPR050155">
    <property type="entry name" value="HAD-like_hydrolase_sf"/>
</dbReference>
<accession>A0A2U2J3N3</accession>
<organism evidence="1 2">
    <name type="scientific">Allosphingosinicella humi</name>
    <dbReference type="NCBI Taxonomy" id="2068657"/>
    <lineage>
        <taxon>Bacteria</taxon>
        <taxon>Pseudomonadati</taxon>
        <taxon>Pseudomonadota</taxon>
        <taxon>Alphaproteobacteria</taxon>
        <taxon>Sphingomonadales</taxon>
        <taxon>Sphingomonadaceae</taxon>
        <taxon>Allosphingosinicella</taxon>
    </lineage>
</organism>
<dbReference type="GO" id="GO:0005829">
    <property type="term" value="C:cytosol"/>
    <property type="evidence" value="ECO:0007669"/>
    <property type="project" value="TreeGrafter"/>
</dbReference>
<dbReference type="PANTHER" id="PTHR43434:SF24">
    <property type="entry name" value="HYDROLASE-RELATED"/>
    <property type="match status" value="1"/>
</dbReference>
<dbReference type="InterPro" id="IPR006439">
    <property type="entry name" value="HAD-SF_hydro_IA"/>
</dbReference>
<dbReference type="EMBL" id="QFFF01000001">
    <property type="protein sequence ID" value="PWG02956.1"/>
    <property type="molecule type" value="Genomic_DNA"/>
</dbReference>
<keyword evidence="2" id="KW-1185">Reference proteome</keyword>
<dbReference type="InterPro" id="IPR023198">
    <property type="entry name" value="PGP-like_dom2"/>
</dbReference>
<dbReference type="NCBIfam" id="TIGR01549">
    <property type="entry name" value="HAD-SF-IA-v1"/>
    <property type="match status" value="1"/>
</dbReference>
<dbReference type="SFLD" id="SFLDG01135">
    <property type="entry name" value="C1.5.6:_HAD__Beta-PGM__Phospha"/>
    <property type="match status" value="1"/>
</dbReference>
<dbReference type="Gene3D" id="3.40.50.1000">
    <property type="entry name" value="HAD superfamily/HAD-like"/>
    <property type="match status" value="1"/>
</dbReference>
<dbReference type="PANTHER" id="PTHR43434">
    <property type="entry name" value="PHOSPHOGLYCOLATE PHOSPHATASE"/>
    <property type="match status" value="1"/>
</dbReference>
<dbReference type="GO" id="GO:0008967">
    <property type="term" value="F:phosphoglycolate phosphatase activity"/>
    <property type="evidence" value="ECO:0007669"/>
    <property type="project" value="TreeGrafter"/>
</dbReference>
<gene>
    <name evidence="1" type="ORF">DF286_08800</name>
</gene>
<dbReference type="GO" id="GO:0006281">
    <property type="term" value="P:DNA repair"/>
    <property type="evidence" value="ECO:0007669"/>
    <property type="project" value="TreeGrafter"/>
</dbReference>
<dbReference type="SFLD" id="SFLDG01129">
    <property type="entry name" value="C1.5:_HAD__Beta-PGM__Phosphata"/>
    <property type="match status" value="1"/>
</dbReference>
<dbReference type="AlphaFoldDB" id="A0A2U2J3N3"/>
<dbReference type="OrthoDB" id="9793014at2"/>
<evidence type="ECO:0000313" key="1">
    <source>
        <dbReference type="EMBL" id="PWG02956.1"/>
    </source>
</evidence>